<sequence length="101" mass="10838">MNHQQQRSRQFHAGFSGQPSGPVGRVAGFVAAVAAAILAFMFSLVLVALVVAGGAALGGWLWWKTREARKAMNGRRPPGGYVIEGEAVRQTETVVVHRLPE</sequence>
<feature type="region of interest" description="Disordered" evidence="1">
    <location>
        <begin position="1"/>
        <end position="20"/>
    </location>
</feature>
<keyword evidence="2" id="KW-0472">Membrane</keyword>
<keyword evidence="2" id="KW-0812">Transmembrane</keyword>
<keyword evidence="2" id="KW-1133">Transmembrane helix</keyword>
<gene>
    <name evidence="3" type="ORF">IPN75_01710</name>
</gene>
<protein>
    <submittedName>
        <fullName evidence="3">Uncharacterized protein</fullName>
    </submittedName>
</protein>
<accession>A0A9D7LMQ0</accession>
<evidence type="ECO:0000313" key="3">
    <source>
        <dbReference type="EMBL" id="MBK8889169.1"/>
    </source>
</evidence>
<dbReference type="EMBL" id="JADKBR010000001">
    <property type="protein sequence ID" value="MBK8889169.1"/>
    <property type="molecule type" value="Genomic_DNA"/>
</dbReference>
<reference evidence="3" key="1">
    <citation type="submission" date="2020-10" db="EMBL/GenBank/DDBJ databases">
        <title>Connecting structure to function with the recovery of over 1000 high-quality activated sludge metagenome-assembled genomes encoding full-length rRNA genes using long-read sequencing.</title>
        <authorList>
            <person name="Singleton C.M."/>
            <person name="Petriglieri F."/>
            <person name="Kristensen J.M."/>
            <person name="Kirkegaard R.H."/>
            <person name="Michaelsen T.Y."/>
            <person name="Andersen M.H."/>
            <person name="Karst S.M."/>
            <person name="Dueholm M.S."/>
            <person name="Nielsen P.H."/>
            <person name="Albertsen M."/>
        </authorList>
    </citation>
    <scope>NUCLEOTIDE SEQUENCE</scope>
    <source>
        <strain evidence="3">OdNE_18-Q3-R46-58_BAT3C.305</strain>
    </source>
</reference>
<comment type="caution">
    <text evidence="3">The sequence shown here is derived from an EMBL/GenBank/DDBJ whole genome shotgun (WGS) entry which is preliminary data.</text>
</comment>
<evidence type="ECO:0000256" key="2">
    <source>
        <dbReference type="SAM" id="Phobius"/>
    </source>
</evidence>
<dbReference type="Proteomes" id="UP000808146">
    <property type="component" value="Unassembled WGS sequence"/>
</dbReference>
<feature type="transmembrane region" description="Helical" evidence="2">
    <location>
        <begin position="29"/>
        <end position="62"/>
    </location>
</feature>
<proteinExistence type="predicted"/>
<evidence type="ECO:0000256" key="1">
    <source>
        <dbReference type="SAM" id="MobiDB-lite"/>
    </source>
</evidence>
<name>A0A9D7LMQ0_9RHOO</name>
<dbReference type="AlphaFoldDB" id="A0A9D7LMQ0"/>
<evidence type="ECO:0000313" key="4">
    <source>
        <dbReference type="Proteomes" id="UP000808146"/>
    </source>
</evidence>
<organism evidence="3 4">
    <name type="scientific">Candidatus Dechloromonas phosphorivorans</name>
    <dbReference type="NCBI Taxonomy" id="2899244"/>
    <lineage>
        <taxon>Bacteria</taxon>
        <taxon>Pseudomonadati</taxon>
        <taxon>Pseudomonadota</taxon>
        <taxon>Betaproteobacteria</taxon>
        <taxon>Rhodocyclales</taxon>
        <taxon>Azonexaceae</taxon>
        <taxon>Dechloromonas</taxon>
    </lineage>
</organism>